<organism evidence="6 7">
    <name type="scientific">Negativicoccus succinicivorans</name>
    <dbReference type="NCBI Taxonomy" id="620903"/>
    <lineage>
        <taxon>Bacteria</taxon>
        <taxon>Bacillati</taxon>
        <taxon>Bacillota</taxon>
        <taxon>Negativicutes</taxon>
        <taxon>Veillonellales</taxon>
        <taxon>Veillonellaceae</taxon>
        <taxon>Negativicoccus</taxon>
    </lineage>
</organism>
<protein>
    <recommendedName>
        <fullName evidence="5">3-deoxy-manno-octulosonate cytidylyltransferase</fullName>
        <ecNumber evidence="5">2.7.7.38</ecNumber>
    </recommendedName>
    <alternativeName>
        <fullName evidence="5">CMP-2-keto-3-deoxyoctulosonic acid synthase</fullName>
        <shortName evidence="5">CKS</shortName>
        <shortName evidence="5">CMP-KDO synthase</shortName>
    </alternativeName>
</protein>
<dbReference type="PANTHER" id="PTHR42866:SF2">
    <property type="entry name" value="3-DEOXY-MANNO-OCTULOSONATE CYTIDYLYLTRANSFERASE, MITOCHONDRIAL"/>
    <property type="match status" value="1"/>
</dbReference>
<proteinExistence type="inferred from homology"/>
<dbReference type="EC" id="2.7.7.38" evidence="5"/>
<dbReference type="Pfam" id="PF02348">
    <property type="entry name" value="CTP_transf_3"/>
    <property type="match status" value="1"/>
</dbReference>
<comment type="function">
    <text evidence="5">Activates KDO (a required 8-carbon sugar) for incorporation into bacterial lipopolysaccharide in Gram-negative bacteria.</text>
</comment>
<dbReference type="GO" id="GO:0009103">
    <property type="term" value="P:lipopolysaccharide biosynthetic process"/>
    <property type="evidence" value="ECO:0007669"/>
    <property type="project" value="UniProtKB-UniRule"/>
</dbReference>
<dbReference type="GO" id="GO:0008690">
    <property type="term" value="F:3-deoxy-manno-octulosonate cytidylyltransferase activity"/>
    <property type="evidence" value="ECO:0007669"/>
    <property type="project" value="UniProtKB-UniRule"/>
</dbReference>
<evidence type="ECO:0000313" key="7">
    <source>
        <dbReference type="Proteomes" id="UP000591941"/>
    </source>
</evidence>
<dbReference type="SUPFAM" id="SSF53448">
    <property type="entry name" value="Nucleotide-diphospho-sugar transferases"/>
    <property type="match status" value="1"/>
</dbReference>
<keyword evidence="2 5" id="KW-0808">Transferase</keyword>
<keyword evidence="5" id="KW-0963">Cytoplasm</keyword>
<dbReference type="NCBIfam" id="NF003952">
    <property type="entry name" value="PRK05450.1-5"/>
    <property type="match status" value="1"/>
</dbReference>
<dbReference type="GO" id="GO:0016020">
    <property type="term" value="C:membrane"/>
    <property type="evidence" value="ECO:0007669"/>
    <property type="project" value="UniProtKB-SubCell"/>
</dbReference>
<dbReference type="UniPathway" id="UPA00358">
    <property type="reaction ID" value="UER00476"/>
</dbReference>
<evidence type="ECO:0000256" key="2">
    <source>
        <dbReference type="ARBA" id="ARBA00022679"/>
    </source>
</evidence>
<dbReference type="AlphaFoldDB" id="A0A841R2H5"/>
<dbReference type="NCBIfam" id="NF009905">
    <property type="entry name" value="PRK13368.1"/>
    <property type="match status" value="1"/>
</dbReference>
<dbReference type="CDD" id="cd02517">
    <property type="entry name" value="CMP-KDO-Synthetase"/>
    <property type="match status" value="1"/>
</dbReference>
<dbReference type="Proteomes" id="UP000591941">
    <property type="component" value="Unassembled WGS sequence"/>
</dbReference>
<dbReference type="GO" id="GO:0005829">
    <property type="term" value="C:cytosol"/>
    <property type="evidence" value="ECO:0007669"/>
    <property type="project" value="TreeGrafter"/>
</dbReference>
<evidence type="ECO:0000256" key="4">
    <source>
        <dbReference type="ARBA" id="ARBA00022985"/>
    </source>
</evidence>
<keyword evidence="7" id="KW-1185">Reference proteome</keyword>
<comment type="catalytic activity">
    <reaction evidence="5">
        <text>3-deoxy-alpha-D-manno-oct-2-ulosonate + CTP = CMP-3-deoxy-beta-D-manno-octulosonate + diphosphate</text>
        <dbReference type="Rhea" id="RHEA:23448"/>
        <dbReference type="ChEBI" id="CHEBI:33019"/>
        <dbReference type="ChEBI" id="CHEBI:37563"/>
        <dbReference type="ChEBI" id="CHEBI:85986"/>
        <dbReference type="ChEBI" id="CHEBI:85987"/>
        <dbReference type="EC" id="2.7.7.38"/>
    </reaction>
</comment>
<comment type="pathway">
    <text evidence="5">Nucleotide-sugar biosynthesis; CMP-3-deoxy-D-manno-octulosonate biosynthesis; CMP-3-deoxy-D-manno-octulosonate from 3-deoxy-D-manno-octulosonate and CTP: step 1/1.</text>
</comment>
<comment type="subcellular location">
    <subcellularLocation>
        <location evidence="5">Cytoplasm</location>
    </subcellularLocation>
    <subcellularLocation>
        <location evidence="1">Membrane</location>
    </subcellularLocation>
</comment>
<accession>A0A841R2H5</accession>
<keyword evidence="4 5" id="KW-0448">Lipopolysaccharide biosynthesis</keyword>
<sequence>MGNRSIKTACIIPARYGSTRLPGKPLLDIAGKPLIERVYEQAKKANVPAAVIVATDDERIQKVVEEFGGTAVLTRRDHATGTDRLAEVAQQLDDCEIIVNVQGDEPLIAPDLIDQLATRLAAAEEWSMATVSAPLAQEDWQNPNAVKLVTNLRGEAIYFSRSLIPYPRHENKYQPRKHIGIYAYRRDFLLRFADLPATPLEEAESLEQLRALEHGYRIGVIETTKKLIGIDTLEDLLRARAYFEGGQQNETGNDR</sequence>
<comment type="caution">
    <text evidence="6">The sequence shown here is derived from an EMBL/GenBank/DDBJ whole genome shotgun (WGS) entry which is preliminary data.</text>
</comment>
<evidence type="ECO:0000313" key="6">
    <source>
        <dbReference type="EMBL" id="MBB6477963.1"/>
    </source>
</evidence>
<evidence type="ECO:0000256" key="5">
    <source>
        <dbReference type="HAMAP-Rule" id="MF_00057"/>
    </source>
</evidence>
<dbReference type="InterPro" id="IPR004528">
    <property type="entry name" value="KdsB"/>
</dbReference>
<dbReference type="EMBL" id="JACHHI010000004">
    <property type="protein sequence ID" value="MBB6477963.1"/>
    <property type="molecule type" value="Genomic_DNA"/>
</dbReference>
<name>A0A841R2H5_9FIRM</name>
<dbReference type="FunFam" id="3.90.550.10:FF:000011">
    <property type="entry name" value="3-deoxy-manno-octulosonate cytidylyltransferase"/>
    <property type="match status" value="1"/>
</dbReference>
<dbReference type="Gene3D" id="3.90.550.10">
    <property type="entry name" value="Spore Coat Polysaccharide Biosynthesis Protein SpsA, Chain A"/>
    <property type="match status" value="1"/>
</dbReference>
<comment type="similarity">
    <text evidence="5">Belongs to the KdsB family.</text>
</comment>
<dbReference type="GO" id="GO:0033468">
    <property type="term" value="P:CMP-keto-3-deoxy-D-manno-octulosonic acid biosynthetic process"/>
    <property type="evidence" value="ECO:0007669"/>
    <property type="project" value="UniProtKB-UniRule"/>
</dbReference>
<evidence type="ECO:0000256" key="3">
    <source>
        <dbReference type="ARBA" id="ARBA00022695"/>
    </source>
</evidence>
<dbReference type="InterPro" id="IPR029044">
    <property type="entry name" value="Nucleotide-diphossugar_trans"/>
</dbReference>
<dbReference type="PANTHER" id="PTHR42866">
    <property type="entry name" value="3-DEOXY-MANNO-OCTULOSONATE CYTIDYLYLTRANSFERASE"/>
    <property type="match status" value="1"/>
</dbReference>
<evidence type="ECO:0000256" key="1">
    <source>
        <dbReference type="ARBA" id="ARBA00004370"/>
    </source>
</evidence>
<dbReference type="HAMAP" id="MF_00057">
    <property type="entry name" value="KdsB"/>
    <property type="match status" value="1"/>
</dbReference>
<keyword evidence="3 5" id="KW-0548">Nucleotidyltransferase</keyword>
<reference evidence="6 7" key="1">
    <citation type="submission" date="2020-08" db="EMBL/GenBank/DDBJ databases">
        <title>Genomic Encyclopedia of Type Strains, Phase IV (KMG-IV): sequencing the most valuable type-strain genomes for metagenomic binning, comparative biology and taxonomic classification.</title>
        <authorList>
            <person name="Goeker M."/>
        </authorList>
    </citation>
    <scope>NUCLEOTIDE SEQUENCE [LARGE SCALE GENOMIC DNA]</scope>
    <source>
        <strain evidence="6 7">DSM 21255</strain>
    </source>
</reference>
<dbReference type="NCBIfam" id="NF003950">
    <property type="entry name" value="PRK05450.1-3"/>
    <property type="match status" value="1"/>
</dbReference>
<dbReference type="NCBIfam" id="TIGR00466">
    <property type="entry name" value="kdsB"/>
    <property type="match status" value="1"/>
</dbReference>
<gene>
    <name evidence="5" type="primary">kdsB</name>
    <name evidence="6" type="ORF">HNR45_001016</name>
</gene>
<dbReference type="InterPro" id="IPR003329">
    <property type="entry name" value="Cytidylyl_trans"/>
</dbReference>